<dbReference type="Proteomes" id="UP000015241">
    <property type="component" value="Unassembled WGS sequence"/>
</dbReference>
<dbReference type="HOGENOM" id="CLU_100706_1_0_1"/>
<evidence type="ECO:0000256" key="1">
    <source>
        <dbReference type="SAM" id="MobiDB-lite"/>
    </source>
</evidence>
<dbReference type="InParanoid" id="S8DUL2"/>
<evidence type="ECO:0000313" key="2">
    <source>
        <dbReference type="EMBL" id="EPS96272.1"/>
    </source>
</evidence>
<dbReference type="AlphaFoldDB" id="S8DUL2"/>
<dbReference type="eggNOG" id="ENOG502RC2H">
    <property type="taxonomic scope" value="Eukaryota"/>
</dbReference>
<organism evidence="2 3">
    <name type="scientific">Fomitopsis schrenkii</name>
    <name type="common">Brown rot fungus</name>
    <dbReference type="NCBI Taxonomy" id="2126942"/>
    <lineage>
        <taxon>Eukaryota</taxon>
        <taxon>Fungi</taxon>
        <taxon>Dikarya</taxon>
        <taxon>Basidiomycota</taxon>
        <taxon>Agaricomycotina</taxon>
        <taxon>Agaricomycetes</taxon>
        <taxon>Polyporales</taxon>
        <taxon>Fomitopsis</taxon>
    </lineage>
</organism>
<protein>
    <submittedName>
        <fullName evidence="2">Uncharacterized protein</fullName>
    </submittedName>
</protein>
<name>S8DUL2_FOMSC</name>
<dbReference type="OrthoDB" id="3266879at2759"/>
<keyword evidence="3" id="KW-1185">Reference proteome</keyword>
<evidence type="ECO:0000313" key="3">
    <source>
        <dbReference type="Proteomes" id="UP000015241"/>
    </source>
</evidence>
<dbReference type="STRING" id="743788.S8DUL2"/>
<reference evidence="2 3" key="1">
    <citation type="journal article" date="2012" name="Science">
        <title>The Paleozoic origin of enzymatic lignin decomposition reconstructed from 31 fungal genomes.</title>
        <authorList>
            <person name="Floudas D."/>
            <person name="Binder M."/>
            <person name="Riley R."/>
            <person name="Barry K."/>
            <person name="Blanchette R.A."/>
            <person name="Henrissat B."/>
            <person name="Martinez A.T."/>
            <person name="Otillar R."/>
            <person name="Spatafora J.W."/>
            <person name="Yadav J.S."/>
            <person name="Aerts A."/>
            <person name="Benoit I."/>
            <person name="Boyd A."/>
            <person name="Carlson A."/>
            <person name="Copeland A."/>
            <person name="Coutinho P.M."/>
            <person name="de Vries R.P."/>
            <person name="Ferreira P."/>
            <person name="Findley K."/>
            <person name="Foster B."/>
            <person name="Gaskell J."/>
            <person name="Glotzer D."/>
            <person name="Gorecki P."/>
            <person name="Heitman J."/>
            <person name="Hesse C."/>
            <person name="Hori C."/>
            <person name="Igarashi K."/>
            <person name="Jurgens J.A."/>
            <person name="Kallen N."/>
            <person name="Kersten P."/>
            <person name="Kohler A."/>
            <person name="Kuees U."/>
            <person name="Kumar T.K.A."/>
            <person name="Kuo A."/>
            <person name="LaButti K."/>
            <person name="Larrondo L.F."/>
            <person name="Lindquist E."/>
            <person name="Ling A."/>
            <person name="Lombard V."/>
            <person name="Lucas S."/>
            <person name="Lundell T."/>
            <person name="Martin R."/>
            <person name="McLaughlin D.J."/>
            <person name="Morgenstern I."/>
            <person name="Morin E."/>
            <person name="Murat C."/>
            <person name="Nagy L.G."/>
            <person name="Nolan M."/>
            <person name="Ohm R.A."/>
            <person name="Patyshakuliyeva A."/>
            <person name="Rokas A."/>
            <person name="Ruiz-Duenas F.J."/>
            <person name="Sabat G."/>
            <person name="Salamov A."/>
            <person name="Samejima M."/>
            <person name="Schmutz J."/>
            <person name="Slot J.C."/>
            <person name="St John F."/>
            <person name="Stenlid J."/>
            <person name="Sun H."/>
            <person name="Sun S."/>
            <person name="Syed K."/>
            <person name="Tsang A."/>
            <person name="Wiebenga A."/>
            <person name="Young D."/>
            <person name="Pisabarro A."/>
            <person name="Eastwood D.C."/>
            <person name="Martin F."/>
            <person name="Cullen D."/>
            <person name="Grigoriev I.V."/>
            <person name="Hibbett D.S."/>
        </authorList>
    </citation>
    <scope>NUCLEOTIDE SEQUENCE</scope>
    <source>
        <strain evidence="3">FP-58527</strain>
    </source>
</reference>
<proteinExistence type="predicted"/>
<accession>S8DUL2</accession>
<feature type="region of interest" description="Disordered" evidence="1">
    <location>
        <begin position="36"/>
        <end position="58"/>
    </location>
</feature>
<gene>
    <name evidence="2" type="ORF">FOMPIDRAFT_1025452</name>
</gene>
<sequence>MSAAMFRSQAVRSTAVSARATPMIARAAYPHIRTYAVTPDPTHPTDSPKPSDVPKPEKSNTLWMLGGLTAASVGAWYYLNMSGEDVHAKRQKDVDEAAQKAKELGDAGKRTAQDFVKEGEKGYVDLKAAGKEKLHSAEATANGYTADARGAVTKQYDAAKASAADAYNATAAKVGDAEAVAKATYDDAKHKAQETQQSWGAWLGSWFGYGKSKAQEAQSRTAVDVAAGAAKVQREAEKRQ</sequence>
<dbReference type="EMBL" id="KE504191">
    <property type="protein sequence ID" value="EPS96272.1"/>
    <property type="molecule type" value="Genomic_DNA"/>
</dbReference>